<organism evidence="2 3">
    <name type="scientific">Magnetospirillum moscoviense</name>
    <dbReference type="NCBI Taxonomy" id="1437059"/>
    <lineage>
        <taxon>Bacteria</taxon>
        <taxon>Pseudomonadati</taxon>
        <taxon>Pseudomonadota</taxon>
        <taxon>Alphaproteobacteria</taxon>
        <taxon>Rhodospirillales</taxon>
        <taxon>Rhodospirillaceae</taxon>
        <taxon>Magnetospirillum</taxon>
    </lineage>
</organism>
<dbReference type="InterPro" id="IPR018642">
    <property type="entry name" value="DUF2066"/>
</dbReference>
<comment type="caution">
    <text evidence="2">The sequence shown here is derived from an EMBL/GenBank/DDBJ whole genome shotgun (WGS) entry which is preliminary data.</text>
</comment>
<evidence type="ECO:0008006" key="4">
    <source>
        <dbReference type="Google" id="ProtNLM"/>
    </source>
</evidence>
<name>A0A178MZG4_9PROT</name>
<evidence type="ECO:0000256" key="1">
    <source>
        <dbReference type="SAM" id="SignalP"/>
    </source>
</evidence>
<dbReference type="RefSeq" id="WP_068497829.1">
    <property type="nucleotide sequence ID" value="NZ_LWQU01000095.1"/>
</dbReference>
<reference evidence="2 3" key="1">
    <citation type="submission" date="2016-04" db="EMBL/GenBank/DDBJ databases">
        <title>Draft genome sequence of freshwater magnetotactic bacteria Magnetospirillum marisnigri SP-1 and Magnetospirillum moscoviense BB-1.</title>
        <authorList>
            <person name="Koziaeva V."/>
            <person name="Dziuba M.V."/>
            <person name="Ivanov T.M."/>
            <person name="Kuznetsov B."/>
            <person name="Grouzdev D.S."/>
        </authorList>
    </citation>
    <scope>NUCLEOTIDE SEQUENCE [LARGE SCALE GENOMIC DNA]</scope>
    <source>
        <strain evidence="2 3">BB-1</strain>
    </source>
</reference>
<protein>
    <recommendedName>
        <fullName evidence="4">DUF2066 domain-containing protein</fullName>
    </recommendedName>
</protein>
<dbReference type="Proteomes" id="UP000078543">
    <property type="component" value="Unassembled WGS sequence"/>
</dbReference>
<feature type="chain" id="PRO_5008092391" description="DUF2066 domain-containing protein" evidence="1">
    <location>
        <begin position="23"/>
        <end position="358"/>
    </location>
</feature>
<keyword evidence="3" id="KW-1185">Reference proteome</keyword>
<evidence type="ECO:0000313" key="2">
    <source>
        <dbReference type="EMBL" id="OAN55694.1"/>
    </source>
</evidence>
<accession>A0A178MZG4</accession>
<gene>
    <name evidence="2" type="ORF">A6A05_08030</name>
</gene>
<dbReference type="AlphaFoldDB" id="A0A178MZG4"/>
<dbReference type="EMBL" id="LWQU01000095">
    <property type="protein sequence ID" value="OAN55694.1"/>
    <property type="molecule type" value="Genomic_DNA"/>
</dbReference>
<sequence>MPSLRLLCVLGLLLGLSGQVLAQGAADAFTVRGVEVDVSAANVQAAKDQAVTEGQRQAFRQLLDRLTQPSDHARLPKADGLDYVRDFTVDQERASATRYLASLTVRFNATAVKKLLQNAGIPFADARARGVVIVPVYKPAAGSRPVLWDDPNPWRAAWMGLGGGGLVPLTVPAGEVGDVAAITPEQALAGSADAMRAIGSRWKSPDVLVVAAALSPTGKSLDVALLAEPGTPKPFETLSYSLNEGESLDGLMRRAARDISKGIDQLHKQPNLLHFDRAGTVSALVPLSGLADWLAVRDRLAKVSQVRRWELVSLSKVEAAVTLHTVGEAEQIRGALHSAGLKMDMVDGFWTIRPVGVK</sequence>
<keyword evidence="1" id="KW-0732">Signal</keyword>
<proteinExistence type="predicted"/>
<evidence type="ECO:0000313" key="3">
    <source>
        <dbReference type="Proteomes" id="UP000078543"/>
    </source>
</evidence>
<dbReference type="STRING" id="1437059.A6A05_08030"/>
<feature type="signal peptide" evidence="1">
    <location>
        <begin position="1"/>
        <end position="22"/>
    </location>
</feature>
<dbReference type="Pfam" id="PF09839">
    <property type="entry name" value="DUF2066"/>
    <property type="match status" value="1"/>
</dbReference>